<dbReference type="RefSeq" id="WP_168988467.1">
    <property type="nucleotide sequence ID" value="NZ_CAWPHM010000300.1"/>
</dbReference>
<dbReference type="GO" id="GO:0006808">
    <property type="term" value="P:regulation of nitrogen utilization"/>
    <property type="evidence" value="ECO:0007669"/>
    <property type="project" value="InterPro"/>
</dbReference>
<dbReference type="Gene3D" id="3.30.70.120">
    <property type="match status" value="1"/>
</dbReference>
<evidence type="ECO:0000313" key="1">
    <source>
        <dbReference type="EMBL" id="NMG03770.1"/>
    </source>
</evidence>
<dbReference type="InterPro" id="IPR011322">
    <property type="entry name" value="N-reg_PII-like_a/b"/>
</dbReference>
<dbReference type="Proteomes" id="UP000599523">
    <property type="component" value="Unassembled WGS sequence"/>
</dbReference>
<dbReference type="InterPro" id="IPR015867">
    <property type="entry name" value="N-reg_PII/ATP_PRibTrfase_C"/>
</dbReference>
<name>A0A972F8Q7_9RHOO</name>
<dbReference type="SUPFAM" id="SSF54913">
    <property type="entry name" value="GlnB-like"/>
    <property type="match status" value="1"/>
</dbReference>
<dbReference type="EMBL" id="WTVM01000072">
    <property type="protein sequence ID" value="NMG03770.1"/>
    <property type="molecule type" value="Genomic_DNA"/>
</dbReference>
<comment type="caution">
    <text evidence="1">The sequence shown here is derived from an EMBL/GenBank/DDBJ whole genome shotgun (WGS) entry which is preliminary data.</text>
</comment>
<dbReference type="AlphaFoldDB" id="A0A972F8Q7"/>
<protein>
    <submittedName>
        <fullName evidence="1">Transcriptional regulator</fullName>
    </submittedName>
</protein>
<dbReference type="GO" id="GO:0030234">
    <property type="term" value="F:enzyme regulator activity"/>
    <property type="evidence" value="ECO:0007669"/>
    <property type="project" value="InterPro"/>
</dbReference>
<organism evidence="1 2">
    <name type="scientific">Azoarcus taiwanensis</name>
    <dbReference type="NCBI Taxonomy" id="666964"/>
    <lineage>
        <taxon>Bacteria</taxon>
        <taxon>Pseudomonadati</taxon>
        <taxon>Pseudomonadota</taxon>
        <taxon>Betaproteobacteria</taxon>
        <taxon>Rhodocyclales</taxon>
        <taxon>Zoogloeaceae</taxon>
        <taxon>Azoarcus</taxon>
    </lineage>
</organism>
<evidence type="ECO:0000313" key="2">
    <source>
        <dbReference type="Proteomes" id="UP000599523"/>
    </source>
</evidence>
<gene>
    <name evidence="1" type="ORF">GPA21_12410</name>
</gene>
<dbReference type="InterPro" id="IPR002187">
    <property type="entry name" value="N-reg_PII"/>
</dbReference>
<sequence>MEAETHTPQPCKLVVIISEAAIEQSLADEVMQLGAHGYTVSDVRGQGRHGARSALWGADRSIRMEILCDEETSLAILQHAEKTYFRHYAMVAYVADVGVLRPAKFKHQR</sequence>
<proteinExistence type="predicted"/>
<reference evidence="1" key="1">
    <citation type="submission" date="2019-12" db="EMBL/GenBank/DDBJ databases">
        <title>Comparative genomics gives insights into the taxonomy of the Azoarcus-Aromatoleum group and reveals separate origins of nif in the plant-associated Azoarcus and non-plant-associated Aromatoleum sub-groups.</title>
        <authorList>
            <person name="Lafos M."/>
            <person name="Maluk M."/>
            <person name="Batista M."/>
            <person name="Junghare M."/>
            <person name="Carmona M."/>
            <person name="Faoro H."/>
            <person name="Cruz L.M."/>
            <person name="Battistoni F."/>
            <person name="De Souza E."/>
            <person name="Pedrosa F."/>
            <person name="Chen W.-M."/>
            <person name="Poole P.S."/>
            <person name="Dixon R.A."/>
            <person name="James E.K."/>
        </authorList>
    </citation>
    <scope>NUCLEOTIDE SEQUENCE</scope>
    <source>
        <strain evidence="1">NSC3</strain>
    </source>
</reference>
<keyword evidence="2" id="KW-1185">Reference proteome</keyword>
<dbReference type="Pfam" id="PF00543">
    <property type="entry name" value="P-II"/>
    <property type="match status" value="1"/>
</dbReference>
<accession>A0A972F8Q7</accession>